<dbReference type="EMBL" id="PSNX01000010">
    <property type="protein sequence ID" value="PPE65915.1"/>
    <property type="molecule type" value="Genomic_DNA"/>
</dbReference>
<dbReference type="OrthoDB" id="8906854at2"/>
<sequence>MSVSSATVNGFGSVVADGSVYGTDGATVREETRPGVFSDTVLELGQGLTLRYQGPEGAEQAIRVDVEPALVGAVSATPSAGTFAVRSQTVRINTDPDQGPVTFFEGFHGLSGLSAGEQVRVYGVLRRNGSSQEIRASRIEKLPAVPAADRVVGVVSALDTTGGALRFSLGSLLVDATQATVLDGPVANGLRVAVWFSPGTDQVQGVRVLRLNEPGSISTPGRIGGVVGQLDESAQTFELAGVLVRYAGAQVTPQGPQFQLGDGVFVRVRGSHLQDGSFLATRVQVRKRADPGFVEVELTGPVEDWSSLGRFQVRGTPVNAQGAGFRGNCGHPSNPALTVGQRVRIEGGVQTGAQGSYVQAAIVHCLNTP</sequence>
<evidence type="ECO:0000313" key="3">
    <source>
        <dbReference type="Proteomes" id="UP000238605"/>
    </source>
</evidence>
<reference evidence="2 3" key="1">
    <citation type="submission" date="2018-02" db="EMBL/GenBank/DDBJ databases">
        <title>Reclassifiation of [Polyangium] brachysporum DSM 7029 as Guopingzhaonella breviflexa gen. nov., sp. nov., a member of the family Comamonadaceae.</title>
        <authorList>
            <person name="Tang B."/>
        </authorList>
    </citation>
    <scope>NUCLEOTIDE SEQUENCE [LARGE SCALE GENOMIC DNA]</scope>
    <source>
        <strain evidence="2 3">BCRC 80649</strain>
    </source>
</reference>
<feature type="domain" description="DUF5666" evidence="1">
    <location>
        <begin position="299"/>
        <end position="350"/>
    </location>
</feature>
<dbReference type="Pfam" id="PF18914">
    <property type="entry name" value="DUF5666"/>
    <property type="match status" value="3"/>
</dbReference>
<name>A0A2S5ST50_9BURK</name>
<protein>
    <recommendedName>
        <fullName evidence="1">DUF5666 domain-containing protein</fullName>
    </recommendedName>
</protein>
<comment type="caution">
    <text evidence="2">The sequence shown here is derived from an EMBL/GenBank/DDBJ whole genome shotgun (WGS) entry which is preliminary data.</text>
</comment>
<keyword evidence="3" id="KW-1185">Reference proteome</keyword>
<proteinExistence type="predicted"/>
<gene>
    <name evidence="2" type="ORF">C1704_11455</name>
</gene>
<accession>A0A2S5ST50</accession>
<dbReference type="Proteomes" id="UP000238605">
    <property type="component" value="Unassembled WGS sequence"/>
</dbReference>
<dbReference type="RefSeq" id="WP_104302863.1">
    <property type="nucleotide sequence ID" value="NZ_PSNX01000010.1"/>
</dbReference>
<dbReference type="AlphaFoldDB" id="A0A2S5ST50"/>
<feature type="domain" description="DUF5666" evidence="1">
    <location>
        <begin position="72"/>
        <end position="140"/>
    </location>
</feature>
<evidence type="ECO:0000259" key="1">
    <source>
        <dbReference type="Pfam" id="PF18914"/>
    </source>
</evidence>
<evidence type="ECO:0000313" key="2">
    <source>
        <dbReference type="EMBL" id="PPE65915.1"/>
    </source>
</evidence>
<organism evidence="2 3">
    <name type="scientific">Caldimonas caldifontis</name>
    <dbReference type="NCBI Taxonomy" id="1452508"/>
    <lineage>
        <taxon>Bacteria</taxon>
        <taxon>Pseudomonadati</taxon>
        <taxon>Pseudomonadota</taxon>
        <taxon>Betaproteobacteria</taxon>
        <taxon>Burkholderiales</taxon>
        <taxon>Sphaerotilaceae</taxon>
        <taxon>Caldimonas</taxon>
    </lineage>
</organism>
<feature type="domain" description="DUF5666" evidence="1">
    <location>
        <begin position="225"/>
        <end position="283"/>
    </location>
</feature>
<dbReference type="InterPro" id="IPR043724">
    <property type="entry name" value="DUF5666"/>
</dbReference>